<dbReference type="Pfam" id="PF05504">
    <property type="entry name" value="Spore_GerAC"/>
    <property type="match status" value="1"/>
</dbReference>
<evidence type="ECO:0000256" key="5">
    <source>
        <dbReference type="ARBA" id="ARBA00023136"/>
    </source>
</evidence>
<dbReference type="Gene3D" id="3.30.300.210">
    <property type="entry name" value="Nutrient germinant receptor protein C, domain 3"/>
    <property type="match status" value="1"/>
</dbReference>
<dbReference type="InterPro" id="IPR038501">
    <property type="entry name" value="Spore_GerAC_C_sf"/>
</dbReference>
<dbReference type="InterPro" id="IPR057336">
    <property type="entry name" value="GerAC_N"/>
</dbReference>
<dbReference type="Proteomes" id="UP001168694">
    <property type="component" value="Unassembled WGS sequence"/>
</dbReference>
<protein>
    <submittedName>
        <fullName evidence="10">Ger(X)C family spore germination protein</fullName>
    </submittedName>
</protein>
<evidence type="ECO:0000256" key="6">
    <source>
        <dbReference type="ARBA" id="ARBA00023139"/>
    </source>
</evidence>
<feature type="domain" description="Spore germination GerAC-like C-terminal" evidence="8">
    <location>
        <begin position="198"/>
        <end position="357"/>
    </location>
</feature>
<name>A0ABT8E562_9BACL</name>
<evidence type="ECO:0000256" key="4">
    <source>
        <dbReference type="ARBA" id="ARBA00022729"/>
    </source>
</evidence>
<reference evidence="10" key="1">
    <citation type="submission" date="2023-06" db="EMBL/GenBank/DDBJ databases">
        <title>Draft Genome Sequences of Representative Paenibacillus Polymyxa, Bacillus cereus, Fictibacillus sp., and Brevibacillus agri Strains Isolated from Amazonian Dark Earth.</title>
        <authorList>
            <person name="Pellegrinetti T.A."/>
            <person name="Cunha I.C.M."/>
            <person name="Chaves M.G."/>
            <person name="Freitas A.S."/>
            <person name="Silva A.V.R."/>
            <person name="Tsai S.M."/>
            <person name="Mendes L.W."/>
        </authorList>
    </citation>
    <scope>NUCLEOTIDE SEQUENCE</scope>
    <source>
        <strain evidence="10">CENA-BCM004</strain>
    </source>
</reference>
<dbReference type="EMBL" id="JAUHLN010000002">
    <property type="protein sequence ID" value="MDN4073033.1"/>
    <property type="molecule type" value="Genomic_DNA"/>
</dbReference>
<keyword evidence="5" id="KW-0472">Membrane</keyword>
<dbReference type="PANTHER" id="PTHR35789">
    <property type="entry name" value="SPORE GERMINATION PROTEIN B3"/>
    <property type="match status" value="1"/>
</dbReference>
<keyword evidence="4" id="KW-0732">Signal</keyword>
<evidence type="ECO:0000259" key="9">
    <source>
        <dbReference type="Pfam" id="PF25198"/>
    </source>
</evidence>
<comment type="subcellular location">
    <subcellularLocation>
        <location evidence="1">Membrane</location>
        <topology evidence="1">Lipid-anchor</topology>
    </subcellularLocation>
</comment>
<evidence type="ECO:0000259" key="8">
    <source>
        <dbReference type="Pfam" id="PF05504"/>
    </source>
</evidence>
<gene>
    <name evidence="10" type="ORF">QYF49_08380</name>
</gene>
<evidence type="ECO:0000256" key="3">
    <source>
        <dbReference type="ARBA" id="ARBA00022544"/>
    </source>
</evidence>
<dbReference type="InterPro" id="IPR046953">
    <property type="entry name" value="Spore_GerAC-like_C"/>
</dbReference>
<evidence type="ECO:0000313" key="10">
    <source>
        <dbReference type="EMBL" id="MDN4073033.1"/>
    </source>
</evidence>
<dbReference type="NCBIfam" id="TIGR02887">
    <property type="entry name" value="spore_ger_x_C"/>
    <property type="match status" value="1"/>
</dbReference>
<evidence type="ECO:0000256" key="1">
    <source>
        <dbReference type="ARBA" id="ARBA00004635"/>
    </source>
</evidence>
<dbReference type="PANTHER" id="PTHR35789:SF1">
    <property type="entry name" value="SPORE GERMINATION PROTEIN B3"/>
    <property type="match status" value="1"/>
</dbReference>
<keyword evidence="6" id="KW-0564">Palmitate</keyword>
<comment type="similarity">
    <text evidence="2">Belongs to the GerABKC lipoprotein family.</text>
</comment>
<keyword evidence="7" id="KW-0449">Lipoprotein</keyword>
<evidence type="ECO:0000313" key="11">
    <source>
        <dbReference type="Proteomes" id="UP001168694"/>
    </source>
</evidence>
<accession>A0ABT8E562</accession>
<dbReference type="RefSeq" id="WP_290399183.1">
    <property type="nucleotide sequence ID" value="NZ_JAUHLN010000002.1"/>
</dbReference>
<sequence length="360" mass="40946">MNNIKKAFVIIFLSILNGCSIQPRILEDIQLVTSFGYDYAGKDKIKATINMPITPVVENAPPGNQVLTAIGHTSKNIRQILQSRSPKPLYIGRTTVVLYSKTLAEHGILSLINTLQRDPELGRDLTLAVVDGKVEPLLSFHYPWAEVTTKYMEQLLEQNELQNIPKTNIHDFLFRYYGKGADPFMPLLKKKGNEIKIKGMALFKGDRYVGYIPYRKSFIMKLLFENFKSGIYEFKLKKENHVAIENLASKVDYDVQYRGNQPHITINVNLQGKISEFQSTELIGNQLIKSVEKQADRTITREAKNLVHTFQDLNVDPLGLGHKVNNVTPHFNFSRWNKAYADVPIDINVKIKVVQSGITE</sequence>
<dbReference type="InterPro" id="IPR008844">
    <property type="entry name" value="Spore_GerAC-like"/>
</dbReference>
<feature type="domain" description="Spore germination protein N-terminal" evidence="9">
    <location>
        <begin position="24"/>
        <end position="189"/>
    </location>
</feature>
<organism evidence="10 11">
    <name type="scientific">Fictibacillus terranigra</name>
    <dbReference type="NCBI Taxonomy" id="3058424"/>
    <lineage>
        <taxon>Bacteria</taxon>
        <taxon>Bacillati</taxon>
        <taxon>Bacillota</taxon>
        <taxon>Bacilli</taxon>
        <taxon>Bacillales</taxon>
        <taxon>Fictibacillaceae</taxon>
        <taxon>Fictibacillus</taxon>
    </lineage>
</organism>
<dbReference type="Pfam" id="PF25198">
    <property type="entry name" value="Spore_GerAC_N"/>
    <property type="match status" value="1"/>
</dbReference>
<proteinExistence type="inferred from homology"/>
<keyword evidence="3" id="KW-0309">Germination</keyword>
<keyword evidence="11" id="KW-1185">Reference proteome</keyword>
<comment type="caution">
    <text evidence="10">The sequence shown here is derived from an EMBL/GenBank/DDBJ whole genome shotgun (WGS) entry which is preliminary data.</text>
</comment>
<evidence type="ECO:0000256" key="2">
    <source>
        <dbReference type="ARBA" id="ARBA00007886"/>
    </source>
</evidence>
<evidence type="ECO:0000256" key="7">
    <source>
        <dbReference type="ARBA" id="ARBA00023288"/>
    </source>
</evidence>